<keyword evidence="3" id="KW-1185">Reference proteome</keyword>
<accession>A0A2I0BB19</accession>
<dbReference type="InterPro" id="IPR016197">
    <property type="entry name" value="Chromo-like_dom_sf"/>
</dbReference>
<reference evidence="2 3" key="1">
    <citation type="journal article" date="2017" name="Nature">
        <title>The Apostasia genome and the evolution of orchids.</title>
        <authorList>
            <person name="Zhang G.Q."/>
            <person name="Liu K.W."/>
            <person name="Li Z."/>
            <person name="Lohaus R."/>
            <person name="Hsiao Y.Y."/>
            <person name="Niu S.C."/>
            <person name="Wang J.Y."/>
            <person name="Lin Y.C."/>
            <person name="Xu Q."/>
            <person name="Chen L.J."/>
            <person name="Yoshida K."/>
            <person name="Fujiwara S."/>
            <person name="Wang Z.W."/>
            <person name="Zhang Y.Q."/>
            <person name="Mitsuda N."/>
            <person name="Wang M."/>
            <person name="Liu G.H."/>
            <person name="Pecoraro L."/>
            <person name="Huang H.X."/>
            <person name="Xiao X.J."/>
            <person name="Lin M."/>
            <person name="Wu X.Y."/>
            <person name="Wu W.L."/>
            <person name="Chen Y.Y."/>
            <person name="Chang S.B."/>
            <person name="Sakamoto S."/>
            <person name="Ohme-Takagi M."/>
            <person name="Yagi M."/>
            <person name="Zeng S.J."/>
            <person name="Shen C.Y."/>
            <person name="Yeh C.M."/>
            <person name="Luo Y.B."/>
            <person name="Tsai W.C."/>
            <person name="Van de Peer Y."/>
            <person name="Liu Z.J."/>
        </authorList>
    </citation>
    <scope>NUCLEOTIDE SEQUENCE [LARGE SCALE GENOMIC DNA]</scope>
    <source>
        <strain evidence="3">cv. Shenzhen</strain>
        <tissue evidence="2">Stem</tissue>
    </source>
</reference>
<dbReference type="SUPFAM" id="SSF53098">
    <property type="entry name" value="Ribonuclease H-like"/>
    <property type="match status" value="1"/>
</dbReference>
<dbReference type="SUPFAM" id="SSF54160">
    <property type="entry name" value="Chromo domain-like"/>
    <property type="match status" value="1"/>
</dbReference>
<dbReference type="InterPro" id="IPR056924">
    <property type="entry name" value="SH3_Tf2-1"/>
</dbReference>
<evidence type="ECO:0000313" key="3">
    <source>
        <dbReference type="Proteomes" id="UP000236161"/>
    </source>
</evidence>
<dbReference type="GO" id="GO:0015074">
    <property type="term" value="P:DNA integration"/>
    <property type="evidence" value="ECO:0007669"/>
    <property type="project" value="InterPro"/>
</dbReference>
<evidence type="ECO:0000313" key="2">
    <source>
        <dbReference type="EMBL" id="PKA64998.1"/>
    </source>
</evidence>
<dbReference type="PROSITE" id="PS50994">
    <property type="entry name" value="INTEGRASE"/>
    <property type="match status" value="1"/>
</dbReference>
<evidence type="ECO:0000259" key="1">
    <source>
        <dbReference type="PROSITE" id="PS50994"/>
    </source>
</evidence>
<dbReference type="InterPro" id="IPR012337">
    <property type="entry name" value="RNaseH-like_sf"/>
</dbReference>
<feature type="domain" description="Integrase catalytic" evidence="1">
    <location>
        <begin position="1"/>
        <end position="151"/>
    </location>
</feature>
<dbReference type="PANTHER" id="PTHR45835:SF99">
    <property type="entry name" value="CHROMO DOMAIN-CONTAINING PROTEIN-RELATED"/>
    <property type="match status" value="1"/>
</dbReference>
<name>A0A2I0BB19_9ASPA</name>
<organism evidence="2 3">
    <name type="scientific">Apostasia shenzhenica</name>
    <dbReference type="NCBI Taxonomy" id="1088818"/>
    <lineage>
        <taxon>Eukaryota</taxon>
        <taxon>Viridiplantae</taxon>
        <taxon>Streptophyta</taxon>
        <taxon>Embryophyta</taxon>
        <taxon>Tracheophyta</taxon>
        <taxon>Spermatophyta</taxon>
        <taxon>Magnoliopsida</taxon>
        <taxon>Liliopsida</taxon>
        <taxon>Asparagales</taxon>
        <taxon>Orchidaceae</taxon>
        <taxon>Apostasioideae</taxon>
        <taxon>Apostasia</taxon>
    </lineage>
</organism>
<dbReference type="PANTHER" id="PTHR45835">
    <property type="entry name" value="YALI0A06105P"/>
    <property type="match status" value="1"/>
</dbReference>
<dbReference type="GO" id="GO:0003676">
    <property type="term" value="F:nucleic acid binding"/>
    <property type="evidence" value="ECO:0007669"/>
    <property type="project" value="InterPro"/>
</dbReference>
<dbReference type="InterPro" id="IPR036397">
    <property type="entry name" value="RNaseH_sf"/>
</dbReference>
<dbReference type="Gene3D" id="3.30.420.10">
    <property type="entry name" value="Ribonuclease H-like superfamily/Ribonuclease H"/>
    <property type="match status" value="1"/>
</dbReference>
<dbReference type="OrthoDB" id="781466at2759"/>
<dbReference type="AlphaFoldDB" id="A0A2I0BB19"/>
<proteinExistence type="predicted"/>
<dbReference type="EMBL" id="KZ451899">
    <property type="protein sequence ID" value="PKA64998.1"/>
    <property type="molecule type" value="Genomic_DNA"/>
</dbReference>
<gene>
    <name evidence="2" type="ORF">AXF42_Ash011600</name>
</gene>
<dbReference type="Pfam" id="PF24626">
    <property type="entry name" value="SH3_Tf2-1"/>
    <property type="match status" value="1"/>
</dbReference>
<sequence length="347" mass="40408">MDFVIGLPRSQQGRDAIWVVVDRLTKSAHFLPIKTTDTAERLTKLYVEQIIRLHGIPKVIISDRDSKFTSHFWKKVHTAFSTELKFSTAFHPQTDEQTERTIQTLEDLLRMCVLDFGGSWEDHLALIEFAYNDSYQTSIGMAPYEALYGRRCQSPVCWFESGERAMFGPELVDEATEKVKQILERLQVAQDRQKKYYDANHRHVEFEVDDHVFLKVSPMKGVTRFGKIGKLKPRFIGPFQILERVGTVAYRVALPPHLAGVHDVFHVSSLKKHVPDPTHIIRYDPELMEIQPNLCYKEVPIRILAKSVEQLRSKQIPMVKILWKNQEEREATWEVEDEMRKKFPGLF</sequence>
<protein>
    <recommendedName>
        <fullName evidence="1">Integrase catalytic domain-containing protein</fullName>
    </recommendedName>
</protein>
<dbReference type="InterPro" id="IPR001584">
    <property type="entry name" value="Integrase_cat-core"/>
</dbReference>
<dbReference type="Proteomes" id="UP000236161">
    <property type="component" value="Unassembled WGS sequence"/>
</dbReference>